<evidence type="ECO:0000313" key="1">
    <source>
        <dbReference type="EMBL" id="SVA88981.1"/>
    </source>
</evidence>
<reference evidence="1" key="1">
    <citation type="submission" date="2018-05" db="EMBL/GenBank/DDBJ databases">
        <authorList>
            <person name="Lanie J.A."/>
            <person name="Ng W.-L."/>
            <person name="Kazmierczak K.M."/>
            <person name="Andrzejewski T.M."/>
            <person name="Davidsen T.M."/>
            <person name="Wayne K.J."/>
            <person name="Tettelin H."/>
            <person name="Glass J.I."/>
            <person name="Rusch D."/>
            <person name="Podicherti R."/>
            <person name="Tsui H.-C.T."/>
            <person name="Winkler M.E."/>
        </authorList>
    </citation>
    <scope>NUCLEOTIDE SEQUENCE</scope>
</reference>
<protein>
    <recommendedName>
        <fullName evidence="2">CBM-cenC domain-containing protein</fullName>
    </recommendedName>
</protein>
<accession>A0A381ZJ32</accession>
<dbReference type="AlphaFoldDB" id="A0A381ZJ32"/>
<name>A0A381ZJ32_9ZZZZ</name>
<gene>
    <name evidence="1" type="ORF">METZ01_LOCUS141835</name>
</gene>
<organism evidence="1">
    <name type="scientific">marine metagenome</name>
    <dbReference type="NCBI Taxonomy" id="408172"/>
    <lineage>
        <taxon>unclassified sequences</taxon>
        <taxon>metagenomes</taxon>
        <taxon>ecological metagenomes</taxon>
    </lineage>
</organism>
<sequence length="284" mass="31053">MERVKVLSMLILMHLPSSKPVANRFGLIMKHVNIVNDIMILRFVKYVLGILVGIPMTVSGQESPPGGVSLIGGDFLNSFKLYSGSAAATKQEKTITGQSFSKVAELSTHKETSNFWGAEYSTPLTRPVEKGGVALLRFYLRCTSSQNADGTGVVQAYCQKASPDWDKSVSQQIVIGNQWKEFLIPFAFSSSYQPGAAMLAFGLGASKPQTLQLAGVKLLYYGTKIKVDELPKSGETYAGRNNDAAWRTEAQNRINDIRKGDFVVRVKDANGLPVVNADIRVEQL</sequence>
<proteinExistence type="predicted"/>
<dbReference type="InterPro" id="IPR008979">
    <property type="entry name" value="Galactose-bd-like_sf"/>
</dbReference>
<evidence type="ECO:0008006" key="2">
    <source>
        <dbReference type="Google" id="ProtNLM"/>
    </source>
</evidence>
<feature type="non-terminal residue" evidence="1">
    <location>
        <position position="284"/>
    </location>
</feature>
<dbReference type="Gene3D" id="2.60.120.260">
    <property type="entry name" value="Galactose-binding domain-like"/>
    <property type="match status" value="1"/>
</dbReference>
<dbReference type="SUPFAM" id="SSF49785">
    <property type="entry name" value="Galactose-binding domain-like"/>
    <property type="match status" value="1"/>
</dbReference>
<dbReference type="EMBL" id="UINC01021438">
    <property type="protein sequence ID" value="SVA88981.1"/>
    <property type="molecule type" value="Genomic_DNA"/>
</dbReference>